<reference evidence="2" key="2">
    <citation type="journal article" date="2015" name="Fish Shellfish Immunol.">
        <title>Early steps in the European eel (Anguilla anguilla)-Vibrio vulnificus interaction in the gills: Role of the RtxA13 toxin.</title>
        <authorList>
            <person name="Callol A."/>
            <person name="Pajuelo D."/>
            <person name="Ebbesson L."/>
            <person name="Teles M."/>
            <person name="MacKenzie S."/>
            <person name="Amaro C."/>
        </authorList>
    </citation>
    <scope>NUCLEOTIDE SEQUENCE</scope>
</reference>
<proteinExistence type="predicted"/>
<feature type="compositionally biased region" description="Basic residues" evidence="1">
    <location>
        <begin position="42"/>
        <end position="56"/>
    </location>
</feature>
<accession>A0A0E9TCT8</accession>
<dbReference type="EMBL" id="GBXM01057068">
    <property type="protein sequence ID" value="JAH51509.1"/>
    <property type="molecule type" value="Transcribed_RNA"/>
</dbReference>
<sequence length="56" mass="5734">MSPPRWTAPLTAGAPGVGCSFSAAPASPPSPSGPPPSLGATRHQHWHRTSCGGFRR</sequence>
<reference evidence="2" key="1">
    <citation type="submission" date="2014-11" db="EMBL/GenBank/DDBJ databases">
        <authorList>
            <person name="Amaro Gonzalez C."/>
        </authorList>
    </citation>
    <scope>NUCLEOTIDE SEQUENCE</scope>
</reference>
<evidence type="ECO:0000313" key="2">
    <source>
        <dbReference type="EMBL" id="JAH51509.1"/>
    </source>
</evidence>
<feature type="compositionally biased region" description="Pro residues" evidence="1">
    <location>
        <begin position="26"/>
        <end position="37"/>
    </location>
</feature>
<dbReference type="AlphaFoldDB" id="A0A0E9TCT8"/>
<evidence type="ECO:0000256" key="1">
    <source>
        <dbReference type="SAM" id="MobiDB-lite"/>
    </source>
</evidence>
<protein>
    <submittedName>
        <fullName evidence="2">Uncharacterized protein</fullName>
    </submittedName>
</protein>
<feature type="region of interest" description="Disordered" evidence="1">
    <location>
        <begin position="1"/>
        <end position="56"/>
    </location>
</feature>
<organism evidence="2">
    <name type="scientific">Anguilla anguilla</name>
    <name type="common">European freshwater eel</name>
    <name type="synonym">Muraena anguilla</name>
    <dbReference type="NCBI Taxonomy" id="7936"/>
    <lineage>
        <taxon>Eukaryota</taxon>
        <taxon>Metazoa</taxon>
        <taxon>Chordata</taxon>
        <taxon>Craniata</taxon>
        <taxon>Vertebrata</taxon>
        <taxon>Euteleostomi</taxon>
        <taxon>Actinopterygii</taxon>
        <taxon>Neopterygii</taxon>
        <taxon>Teleostei</taxon>
        <taxon>Anguilliformes</taxon>
        <taxon>Anguillidae</taxon>
        <taxon>Anguilla</taxon>
    </lineage>
</organism>
<name>A0A0E9TCT8_ANGAN</name>